<dbReference type="InterPro" id="IPR058602">
    <property type="entry name" value="YAG7_dimerisation_dom"/>
</dbReference>
<reference evidence="3" key="1">
    <citation type="submission" date="2020-02" db="EMBL/GenBank/DDBJ databases">
        <authorList>
            <person name="Palmer J.M."/>
        </authorList>
    </citation>
    <scope>NUCLEOTIDE SEQUENCE</scope>
    <source>
        <strain evidence="3">EPUS1.4</strain>
        <tissue evidence="3">Thallus</tissue>
    </source>
</reference>
<evidence type="ECO:0000256" key="1">
    <source>
        <dbReference type="SAM" id="MobiDB-lite"/>
    </source>
</evidence>
<dbReference type="EMBL" id="JAACFV010000081">
    <property type="protein sequence ID" value="KAF7506732.1"/>
    <property type="molecule type" value="Genomic_DNA"/>
</dbReference>
<feature type="region of interest" description="Disordered" evidence="1">
    <location>
        <begin position="542"/>
        <end position="692"/>
    </location>
</feature>
<feature type="compositionally biased region" description="Basic and acidic residues" evidence="1">
    <location>
        <begin position="614"/>
        <end position="624"/>
    </location>
</feature>
<evidence type="ECO:0000259" key="2">
    <source>
        <dbReference type="Pfam" id="PF26434"/>
    </source>
</evidence>
<dbReference type="AlphaFoldDB" id="A0A8H7AF78"/>
<feature type="domain" description="YAG7-like dimerisation" evidence="2">
    <location>
        <begin position="763"/>
        <end position="849"/>
    </location>
</feature>
<dbReference type="Pfam" id="PF26434">
    <property type="entry name" value="YAG7_C"/>
    <property type="match status" value="1"/>
</dbReference>
<feature type="compositionally biased region" description="Basic residues" evidence="1">
    <location>
        <begin position="682"/>
        <end position="692"/>
    </location>
</feature>
<name>A0A8H7AF78_9EURO</name>
<comment type="caution">
    <text evidence="3">The sequence shown here is derived from an EMBL/GenBank/DDBJ whole genome shotgun (WGS) entry which is preliminary data.</text>
</comment>
<evidence type="ECO:0000313" key="3">
    <source>
        <dbReference type="EMBL" id="KAF7506732.1"/>
    </source>
</evidence>
<sequence>MEIKVFDTGHRYISPRGGRIVQERDILRYAKYHWEIHVNGTDTKRSSYFKSCIDDYKASTGCITPGYESCSNDTYTHLMYRVQSAKRMATLLKYTESCLKNIASTERALCLRLLLDSTDGKSQHSKRGGGPLSPSLLDSTDGKSQYCLTRAAIKSFNLEIQRNYKYWRSIRWSRLSYLNGEDLESTNDSLKKRFVLDENACSQVPIFCRGSVAKWKNGAGRKKDWKINPFTGSPKSHDIFIHGWHEKGLSSLAVMKARMNTFRLLAAAPTQSVIVPQNMPRIYKRKQNSCALTPFLRMPRDIERQPRAGCKISRPYRRKPLRRGKRNSQIEAKDIISDDISFHHSLGSIRISTSAADIEDEDSQDTSFRDKLAQSHVPASLNWKDGMMEKTCLYASRTFTIPYESHIGAIIAGYFVLRGFIRAEPCYDVHAAKGFNTDMKYIAKAYSISGQKGKVREYRLKNLKRNVAKASCVASIDQNKIKWVFFPMSSDPNTQINTSSDPWALHGKQQYQRHFPSLSPCCIASSAEKQPFMRSYASVVQRAQVETKDRSTGKNQRARDRQRRKRQEKRAIKAAARGSLEGQEASAAERPNPSDPSRCPPICREKSCTGNDMQQEKERQDPHNFQEPAKGKLNSPPMQFVPVAEPHDSDVASPTRISRDGGSTAPFYESESDSPWQEVHSKHQRSRRKLPRVTKSEPFDVTRFEHYLQAFDQAMGGRDHDANEEIWQRLILGPAVNFKNRFFEIIAQRDKEFEEIGKSLIHSQQEQDQLLLSRFLRAASLNRAYKNDYSKSESDAFEYLLPIFYKGNDNSSKAMQLLCQGADQKVIPMTNPDTQSQNSATYKLMRKVVMQDDFGRREKL</sequence>
<organism evidence="3 4">
    <name type="scientific">Endocarpon pusillum</name>
    <dbReference type="NCBI Taxonomy" id="364733"/>
    <lineage>
        <taxon>Eukaryota</taxon>
        <taxon>Fungi</taxon>
        <taxon>Dikarya</taxon>
        <taxon>Ascomycota</taxon>
        <taxon>Pezizomycotina</taxon>
        <taxon>Eurotiomycetes</taxon>
        <taxon>Chaetothyriomycetidae</taxon>
        <taxon>Verrucariales</taxon>
        <taxon>Verrucariaceae</taxon>
        <taxon>Endocarpon</taxon>
    </lineage>
</organism>
<protein>
    <recommendedName>
        <fullName evidence="2">YAG7-like dimerisation domain-containing protein</fullName>
    </recommendedName>
</protein>
<evidence type="ECO:0000313" key="4">
    <source>
        <dbReference type="Proteomes" id="UP000606974"/>
    </source>
</evidence>
<dbReference type="Proteomes" id="UP000606974">
    <property type="component" value="Unassembled WGS sequence"/>
</dbReference>
<dbReference type="OrthoDB" id="5403021at2759"/>
<keyword evidence="4" id="KW-1185">Reference proteome</keyword>
<proteinExistence type="predicted"/>
<accession>A0A8H7AF78</accession>
<gene>
    <name evidence="3" type="ORF">GJ744_011456</name>
</gene>